<reference evidence="13" key="1">
    <citation type="submission" date="2022-06" db="EMBL/GenBank/DDBJ databases">
        <authorList>
            <consortium name="SYNGENTA / RWTH Aachen University"/>
        </authorList>
    </citation>
    <scope>NUCLEOTIDE SEQUENCE</scope>
</reference>
<evidence type="ECO:0000256" key="4">
    <source>
        <dbReference type="ARBA" id="ARBA00012105"/>
    </source>
</evidence>
<keyword evidence="7" id="KW-0288">FMN</keyword>
<dbReference type="GO" id="GO:0009398">
    <property type="term" value="P:FMN biosynthetic process"/>
    <property type="evidence" value="ECO:0007669"/>
    <property type="project" value="TreeGrafter"/>
</dbReference>
<evidence type="ECO:0000256" key="8">
    <source>
        <dbReference type="ARBA" id="ARBA00022679"/>
    </source>
</evidence>
<keyword evidence="9" id="KW-0547">Nucleotide-binding</keyword>
<dbReference type="GO" id="GO:0005739">
    <property type="term" value="C:mitochondrion"/>
    <property type="evidence" value="ECO:0007669"/>
    <property type="project" value="TreeGrafter"/>
</dbReference>
<evidence type="ECO:0000313" key="14">
    <source>
        <dbReference type="Proteomes" id="UP001153365"/>
    </source>
</evidence>
<comment type="function">
    <text evidence="1">Catalyzes the phosphorylation of riboflavin (vitamin B2) to form flavin mononucleotide (FMN) coenzyme.</text>
</comment>
<dbReference type="InterPro" id="IPR015865">
    <property type="entry name" value="Riboflavin_kinase_bac/euk"/>
</dbReference>
<dbReference type="Proteomes" id="UP001153365">
    <property type="component" value="Unassembled WGS sequence"/>
</dbReference>
<dbReference type="Pfam" id="PF01687">
    <property type="entry name" value="Flavokinase"/>
    <property type="match status" value="1"/>
</dbReference>
<name>A0AAV0BSC1_PHAPC</name>
<evidence type="ECO:0000259" key="12">
    <source>
        <dbReference type="SMART" id="SM00904"/>
    </source>
</evidence>
<accession>A0AAV0BSC1</accession>
<evidence type="ECO:0000256" key="7">
    <source>
        <dbReference type="ARBA" id="ARBA00022643"/>
    </source>
</evidence>
<dbReference type="InterPro" id="IPR023468">
    <property type="entry name" value="Riboflavin_kinase"/>
</dbReference>
<evidence type="ECO:0000256" key="5">
    <source>
        <dbReference type="ARBA" id="ARBA00017394"/>
    </source>
</evidence>
<evidence type="ECO:0000256" key="10">
    <source>
        <dbReference type="ARBA" id="ARBA00022840"/>
    </source>
</evidence>
<comment type="pathway">
    <text evidence="2">Cofactor biosynthesis; FMN biosynthesis; FMN from riboflavin (ATP route): step 1/1.</text>
</comment>
<dbReference type="EMBL" id="CALTRL010006281">
    <property type="protein sequence ID" value="CAH7690354.1"/>
    <property type="molecule type" value="Genomic_DNA"/>
</dbReference>
<keyword evidence="8" id="KW-0808">Transferase</keyword>
<comment type="similarity">
    <text evidence="3">Belongs to the flavokinase family.</text>
</comment>
<dbReference type="GO" id="GO:0005524">
    <property type="term" value="F:ATP binding"/>
    <property type="evidence" value="ECO:0007669"/>
    <property type="project" value="UniProtKB-KW"/>
</dbReference>
<keyword evidence="10" id="KW-0067">ATP-binding</keyword>
<dbReference type="PANTHER" id="PTHR22749">
    <property type="entry name" value="RIBOFLAVIN KINASE/FMN ADENYLYLTRANSFERASE"/>
    <property type="match status" value="1"/>
</dbReference>
<dbReference type="SUPFAM" id="SSF82114">
    <property type="entry name" value="Riboflavin kinase-like"/>
    <property type="match status" value="1"/>
</dbReference>
<evidence type="ECO:0000256" key="11">
    <source>
        <dbReference type="ARBA" id="ARBA00029960"/>
    </source>
</evidence>
<dbReference type="GO" id="GO:0009231">
    <property type="term" value="P:riboflavin biosynthetic process"/>
    <property type="evidence" value="ECO:0007669"/>
    <property type="project" value="InterPro"/>
</dbReference>
<evidence type="ECO:0000256" key="2">
    <source>
        <dbReference type="ARBA" id="ARBA00005201"/>
    </source>
</evidence>
<proteinExistence type="inferred from homology"/>
<dbReference type="GO" id="GO:0008531">
    <property type="term" value="F:riboflavin kinase activity"/>
    <property type="evidence" value="ECO:0007669"/>
    <property type="project" value="UniProtKB-EC"/>
</dbReference>
<keyword evidence="6" id="KW-0285">Flavoprotein</keyword>
<protein>
    <recommendedName>
        <fullName evidence="5">Riboflavin kinase</fullName>
        <ecNumber evidence="4">2.7.1.26</ecNumber>
    </recommendedName>
    <alternativeName>
        <fullName evidence="11">Flavin mononucleotide kinase 1</fullName>
    </alternativeName>
</protein>
<dbReference type="SMART" id="SM00904">
    <property type="entry name" value="Flavokinase"/>
    <property type="match status" value="1"/>
</dbReference>
<keyword evidence="14" id="KW-1185">Reference proteome</keyword>
<evidence type="ECO:0000256" key="3">
    <source>
        <dbReference type="ARBA" id="ARBA00010108"/>
    </source>
</evidence>
<organism evidence="13 14">
    <name type="scientific">Phakopsora pachyrhizi</name>
    <name type="common">Asian soybean rust disease fungus</name>
    <dbReference type="NCBI Taxonomy" id="170000"/>
    <lineage>
        <taxon>Eukaryota</taxon>
        <taxon>Fungi</taxon>
        <taxon>Dikarya</taxon>
        <taxon>Basidiomycota</taxon>
        <taxon>Pucciniomycotina</taxon>
        <taxon>Pucciniomycetes</taxon>
        <taxon>Pucciniales</taxon>
        <taxon>Phakopsoraceae</taxon>
        <taxon>Phakopsora</taxon>
    </lineage>
</organism>
<gene>
    <name evidence="13" type="ORF">PPACK8108_LOCUS25685</name>
</gene>
<sequence length="187" mass="20865">MTEVNAISNVNLAESAPADRVRPTLAGDSDGPTPPFPIRLEGKVEHGFARGSKELGCPTANLPGSLTSQEGLERNGIYFGWACLEPRPGETSLVKEMVMSVGYNPMYGNKFRTIEVHVIHDYGRDFYDENLKIIILGFIRPEYNYSSKEDLIKDIEIDKAVSLKSLERPPYKSFSKDEFLSSFQING</sequence>
<comment type="caution">
    <text evidence="13">The sequence shown here is derived from an EMBL/GenBank/DDBJ whole genome shotgun (WGS) entry which is preliminary data.</text>
</comment>
<evidence type="ECO:0000313" key="13">
    <source>
        <dbReference type="EMBL" id="CAH7690354.1"/>
    </source>
</evidence>
<dbReference type="EC" id="2.7.1.26" evidence="4"/>
<dbReference type="InterPro" id="IPR023465">
    <property type="entry name" value="Riboflavin_kinase_dom_sf"/>
</dbReference>
<evidence type="ECO:0000256" key="1">
    <source>
        <dbReference type="ARBA" id="ARBA00003572"/>
    </source>
</evidence>
<evidence type="ECO:0000256" key="9">
    <source>
        <dbReference type="ARBA" id="ARBA00022741"/>
    </source>
</evidence>
<evidence type="ECO:0000256" key="6">
    <source>
        <dbReference type="ARBA" id="ARBA00022630"/>
    </source>
</evidence>
<feature type="domain" description="Riboflavin kinase" evidence="12">
    <location>
        <begin position="33"/>
        <end position="167"/>
    </location>
</feature>
<dbReference type="PANTHER" id="PTHR22749:SF6">
    <property type="entry name" value="RIBOFLAVIN KINASE"/>
    <property type="match status" value="1"/>
</dbReference>
<dbReference type="AlphaFoldDB" id="A0AAV0BSC1"/>
<dbReference type="Gene3D" id="2.40.30.30">
    <property type="entry name" value="Riboflavin kinase-like"/>
    <property type="match status" value="1"/>
</dbReference>